<name>A0ABT9IU99_9MICC</name>
<feature type="transmembrane region" description="Helical" evidence="1">
    <location>
        <begin position="188"/>
        <end position="211"/>
    </location>
</feature>
<dbReference type="RefSeq" id="WP_305997755.1">
    <property type="nucleotide sequence ID" value="NZ_JAVALS010000022.1"/>
</dbReference>
<accession>A0ABT9IU99</accession>
<dbReference type="Pfam" id="PF04307">
    <property type="entry name" value="YdjM"/>
    <property type="match status" value="1"/>
</dbReference>
<dbReference type="EMBL" id="JAVALS010000022">
    <property type="protein sequence ID" value="MDP5228709.1"/>
    <property type="molecule type" value="Genomic_DNA"/>
</dbReference>
<organism evidence="2 3">
    <name type="scientific">Arthrobacter horti</name>
    <dbReference type="NCBI Taxonomy" id="3068273"/>
    <lineage>
        <taxon>Bacteria</taxon>
        <taxon>Bacillati</taxon>
        <taxon>Actinomycetota</taxon>
        <taxon>Actinomycetes</taxon>
        <taxon>Micrococcales</taxon>
        <taxon>Micrococcaceae</taxon>
        <taxon>Arthrobacter</taxon>
    </lineage>
</organism>
<reference evidence="2 3" key="1">
    <citation type="submission" date="2023-08" db="EMBL/GenBank/DDBJ databases">
        <title>Arthrobacter horti sp. nov., isolated from forest soil.</title>
        <authorList>
            <person name="Park M."/>
        </authorList>
    </citation>
    <scope>NUCLEOTIDE SEQUENCE [LARGE SCALE GENOMIC DNA]</scope>
    <source>
        <strain evidence="2 3">YJM1</strain>
    </source>
</reference>
<protein>
    <submittedName>
        <fullName evidence="2">Metal-dependent hydrolase</fullName>
    </submittedName>
</protein>
<dbReference type="InterPro" id="IPR007404">
    <property type="entry name" value="YdjM-like"/>
</dbReference>
<keyword evidence="1" id="KW-0472">Membrane</keyword>
<feature type="transmembrane region" description="Helical" evidence="1">
    <location>
        <begin position="44"/>
        <end position="66"/>
    </location>
</feature>
<keyword evidence="1" id="KW-0812">Transmembrane</keyword>
<dbReference type="PANTHER" id="PTHR35531:SF1">
    <property type="entry name" value="INNER MEMBRANE PROTEIN YBCI-RELATED"/>
    <property type="match status" value="1"/>
</dbReference>
<feature type="transmembrane region" description="Helical" evidence="1">
    <location>
        <begin position="104"/>
        <end position="121"/>
    </location>
</feature>
<keyword evidence="2" id="KW-0378">Hydrolase</keyword>
<keyword evidence="1" id="KW-1133">Transmembrane helix</keyword>
<dbReference type="PANTHER" id="PTHR35531">
    <property type="entry name" value="INNER MEMBRANE PROTEIN YBCI-RELATED"/>
    <property type="match status" value="1"/>
</dbReference>
<feature type="transmembrane region" description="Helical" evidence="1">
    <location>
        <begin position="127"/>
        <end position="147"/>
    </location>
</feature>
<gene>
    <name evidence="2" type="ORF">Q9R02_16250</name>
</gene>
<sequence length="274" mass="28399">MMGGHHAATGAAVWLAVTTRLHVDLSAVTSHTPLGPVTFDVGLGLLHVSPLGVVAGALVTAGAALVPDADHRNATIAHSLPPVSKALCIGMEELAGGHRHGTHSLLGLALFTATAWVAGLWRVPVPGLGPVGVGAGILSILLVSFAAKALKLVPDRLRITPWIVGILVGGFIALAAPQEEGWFPQAMFLGVAAHIVGDALTVGGVNLLWPLSLRPPKAFRKIPVLASVWSQGGYMAVPLLGKAGSFREWLLLVPVSLYTVWALGTTVYQTLAPR</sequence>
<evidence type="ECO:0000256" key="1">
    <source>
        <dbReference type="SAM" id="Phobius"/>
    </source>
</evidence>
<feature type="transmembrane region" description="Helical" evidence="1">
    <location>
        <begin position="159"/>
        <end position="176"/>
    </location>
</feature>
<keyword evidence="3" id="KW-1185">Reference proteome</keyword>
<dbReference type="GO" id="GO:0016787">
    <property type="term" value="F:hydrolase activity"/>
    <property type="evidence" value="ECO:0007669"/>
    <property type="project" value="UniProtKB-KW"/>
</dbReference>
<comment type="caution">
    <text evidence="2">The sequence shown here is derived from an EMBL/GenBank/DDBJ whole genome shotgun (WGS) entry which is preliminary data.</text>
</comment>
<dbReference type="Proteomes" id="UP001232725">
    <property type="component" value="Unassembled WGS sequence"/>
</dbReference>
<feature type="transmembrane region" description="Helical" evidence="1">
    <location>
        <begin position="249"/>
        <end position="271"/>
    </location>
</feature>
<evidence type="ECO:0000313" key="2">
    <source>
        <dbReference type="EMBL" id="MDP5228709.1"/>
    </source>
</evidence>
<proteinExistence type="predicted"/>
<evidence type="ECO:0000313" key="3">
    <source>
        <dbReference type="Proteomes" id="UP001232725"/>
    </source>
</evidence>